<reference evidence="1" key="1">
    <citation type="submission" date="2019-08" db="EMBL/GenBank/DDBJ databases">
        <authorList>
            <person name="Kucharzyk K."/>
            <person name="Murdoch R.W."/>
            <person name="Higgins S."/>
            <person name="Loffler F."/>
        </authorList>
    </citation>
    <scope>NUCLEOTIDE SEQUENCE</scope>
</reference>
<proteinExistence type="predicted"/>
<accession>A0A645DZJ8</accession>
<gene>
    <name evidence="1" type="ORF">SDC9_141955</name>
</gene>
<evidence type="ECO:0000313" key="1">
    <source>
        <dbReference type="EMBL" id="MPM94807.1"/>
    </source>
</evidence>
<dbReference type="AlphaFoldDB" id="A0A645DZJ8"/>
<organism evidence="1">
    <name type="scientific">bioreactor metagenome</name>
    <dbReference type="NCBI Taxonomy" id="1076179"/>
    <lineage>
        <taxon>unclassified sequences</taxon>
        <taxon>metagenomes</taxon>
        <taxon>ecological metagenomes</taxon>
    </lineage>
</organism>
<protein>
    <submittedName>
        <fullName evidence="1">Uncharacterized protein</fullName>
    </submittedName>
</protein>
<name>A0A645DZJ8_9ZZZZ</name>
<dbReference type="EMBL" id="VSSQ01041392">
    <property type="protein sequence ID" value="MPM94807.1"/>
    <property type="molecule type" value="Genomic_DNA"/>
</dbReference>
<sequence>MSLGSFQLCIGVAVGPSVHFMMGEGLQRPRGEPFILVVQGVEIHIVHGKFTPHDQLLKEDRYILKIIGAYLMVNIHGADLSKVKIGAQAGRPLQRGIVTLCCIPIQML</sequence>
<comment type="caution">
    <text evidence="1">The sequence shown here is derived from an EMBL/GenBank/DDBJ whole genome shotgun (WGS) entry which is preliminary data.</text>
</comment>